<comment type="caution">
    <text evidence="7">The sequence shown here is derived from an EMBL/GenBank/DDBJ whole genome shotgun (WGS) entry which is preliminary data.</text>
</comment>
<dbReference type="AlphaFoldDB" id="A0A423PDN6"/>
<protein>
    <submittedName>
        <fullName evidence="7">NuoH2 NADH chain H</fullName>
    </submittedName>
</protein>
<evidence type="ECO:0000313" key="7">
    <source>
        <dbReference type="EMBL" id="ROO23135.1"/>
    </source>
</evidence>
<evidence type="ECO:0000256" key="3">
    <source>
        <dbReference type="ARBA" id="ARBA00022989"/>
    </source>
</evidence>
<evidence type="ECO:0000256" key="2">
    <source>
        <dbReference type="ARBA" id="ARBA00022692"/>
    </source>
</evidence>
<keyword evidence="5" id="KW-0520">NAD</keyword>
<dbReference type="OrthoDB" id="7988299at2"/>
<evidence type="ECO:0000313" key="8">
    <source>
        <dbReference type="Proteomes" id="UP000285123"/>
    </source>
</evidence>
<dbReference type="InterPro" id="IPR001694">
    <property type="entry name" value="NADH_UbQ_OxRdtase_su1/FPO"/>
</dbReference>
<dbReference type="Proteomes" id="UP000285123">
    <property type="component" value="Unassembled WGS sequence"/>
</dbReference>
<feature type="transmembrane region" description="Helical" evidence="6">
    <location>
        <begin position="280"/>
        <end position="301"/>
    </location>
</feature>
<comment type="similarity">
    <text evidence="5">Belongs to the complex I subunit 1 family.</text>
</comment>
<feature type="transmembrane region" description="Helical" evidence="6">
    <location>
        <begin position="100"/>
        <end position="119"/>
    </location>
</feature>
<evidence type="ECO:0000256" key="5">
    <source>
        <dbReference type="RuleBase" id="RU000471"/>
    </source>
</evidence>
<feature type="transmembrane region" description="Helical" evidence="6">
    <location>
        <begin position="173"/>
        <end position="192"/>
    </location>
</feature>
<proteinExistence type="inferred from homology"/>
<dbReference type="GO" id="GO:0009060">
    <property type="term" value="P:aerobic respiration"/>
    <property type="evidence" value="ECO:0007669"/>
    <property type="project" value="TreeGrafter"/>
</dbReference>
<feature type="transmembrane region" description="Helical" evidence="6">
    <location>
        <begin position="250"/>
        <end position="268"/>
    </location>
</feature>
<organism evidence="7 8">
    <name type="scientific">Salinisphaera orenii YIM 95161</name>
    <dbReference type="NCBI Taxonomy" id="1051139"/>
    <lineage>
        <taxon>Bacteria</taxon>
        <taxon>Pseudomonadati</taxon>
        <taxon>Pseudomonadota</taxon>
        <taxon>Gammaproteobacteria</taxon>
        <taxon>Salinisphaerales</taxon>
        <taxon>Salinisphaeraceae</taxon>
        <taxon>Salinisphaera</taxon>
    </lineage>
</organism>
<dbReference type="EMBL" id="AYKF01000143">
    <property type="protein sequence ID" value="ROO23135.1"/>
    <property type="molecule type" value="Genomic_DNA"/>
</dbReference>
<sequence length="304" mass="32466">MTPIVLTVAWVAFLLGMAWYIAVLDGLWSAAREGRPPRAPLANPLYRCATMLRQQSNLTEAPDLLNWRLAPALYAGLAGTGVALVPFSGASVLADLEVGIVWWGAVEALTVVVVFLHGWSANSQLGLIGAYRYVAIGLPVMLISMFVLIAAALPAESLAVPKIIESQRELWNVIRQPLGLPLFLLLGLSLSFRGPFNYADSADIAGGTAAEVSGAPRLVWEFARLAMLTAVATVAASVFLGGYLGPWLPGPVWLVLKTAAVLLALVGLSHQLARISPSRMMTLIWTVLLPLSFVHLVWAGVLAL</sequence>
<dbReference type="GO" id="GO:0005886">
    <property type="term" value="C:plasma membrane"/>
    <property type="evidence" value="ECO:0007669"/>
    <property type="project" value="UniProtKB-SubCell"/>
</dbReference>
<feature type="transmembrane region" description="Helical" evidence="6">
    <location>
        <begin position="225"/>
        <end position="244"/>
    </location>
</feature>
<gene>
    <name evidence="7" type="ORF">SAHL_17195</name>
</gene>
<feature type="transmembrane region" description="Helical" evidence="6">
    <location>
        <begin position="6"/>
        <end position="28"/>
    </location>
</feature>
<accession>A0A423PDN6</accession>
<evidence type="ECO:0000256" key="1">
    <source>
        <dbReference type="ARBA" id="ARBA00004141"/>
    </source>
</evidence>
<keyword evidence="4 6" id="KW-0472">Membrane</keyword>
<dbReference type="GO" id="GO:0003954">
    <property type="term" value="F:NADH dehydrogenase activity"/>
    <property type="evidence" value="ECO:0007669"/>
    <property type="project" value="TreeGrafter"/>
</dbReference>
<dbReference type="RefSeq" id="WP_123592616.1">
    <property type="nucleotide sequence ID" value="NZ_AYKF01000143.1"/>
</dbReference>
<evidence type="ECO:0000256" key="6">
    <source>
        <dbReference type="SAM" id="Phobius"/>
    </source>
</evidence>
<comment type="subcellular location">
    <subcellularLocation>
        <location evidence="5">Cell membrane</location>
        <topology evidence="5">Multi-pass membrane protein</topology>
    </subcellularLocation>
    <subcellularLocation>
        <location evidence="1">Membrane</location>
        <topology evidence="1">Multi-pass membrane protein</topology>
    </subcellularLocation>
</comment>
<evidence type="ECO:0000256" key="4">
    <source>
        <dbReference type="ARBA" id="ARBA00023136"/>
    </source>
</evidence>
<feature type="transmembrane region" description="Helical" evidence="6">
    <location>
        <begin position="72"/>
        <end position="94"/>
    </location>
</feature>
<keyword evidence="3 6" id="KW-1133">Transmembrane helix</keyword>
<name>A0A423PDN6_9GAMM</name>
<keyword evidence="2 5" id="KW-0812">Transmembrane</keyword>
<dbReference type="Pfam" id="PF00146">
    <property type="entry name" value="NADHdh"/>
    <property type="match status" value="1"/>
</dbReference>
<dbReference type="PANTHER" id="PTHR11432">
    <property type="entry name" value="NADH DEHYDROGENASE SUBUNIT 1"/>
    <property type="match status" value="1"/>
</dbReference>
<reference evidence="7 8" key="1">
    <citation type="submission" date="2013-10" db="EMBL/GenBank/DDBJ databases">
        <title>Salinisphaera halophila YIM 95161 Genome Sequencing.</title>
        <authorList>
            <person name="Lai Q."/>
            <person name="Li C."/>
            <person name="Shao Z."/>
        </authorList>
    </citation>
    <scope>NUCLEOTIDE SEQUENCE [LARGE SCALE GENOMIC DNA]</scope>
    <source>
        <strain evidence="7 8">YIM 95161</strain>
    </source>
</reference>
<dbReference type="PANTHER" id="PTHR11432:SF20">
    <property type="entry name" value="NADH-UBIQUINONE OXIDOREDUCTASE CHAIN 1"/>
    <property type="match status" value="1"/>
</dbReference>
<feature type="transmembrane region" description="Helical" evidence="6">
    <location>
        <begin position="131"/>
        <end position="153"/>
    </location>
</feature>